<sequence length="143" mass="14771">MHLVHATSVEIGGHAVLIRGPSGSGKSDLALRLIDGGATLVADDQSAVSHDGGRLFVSAPETIAGLLEVRGVGVVRLPHRGRAPLALVVDLVAAKDVERLPEPSAAQLLGVMVPRVALAPFEASAPAKVRLAMLSATRDIMRP</sequence>
<dbReference type="InterPro" id="IPR027417">
    <property type="entry name" value="P-loop_NTPase"/>
</dbReference>
<evidence type="ECO:0000313" key="2">
    <source>
        <dbReference type="EMBL" id="NFV80838.1"/>
    </source>
</evidence>
<evidence type="ECO:0000259" key="1">
    <source>
        <dbReference type="Pfam" id="PF07475"/>
    </source>
</evidence>
<dbReference type="SUPFAM" id="SSF53795">
    <property type="entry name" value="PEP carboxykinase-like"/>
    <property type="match status" value="1"/>
</dbReference>
<comment type="caution">
    <text evidence="2">The sequence shown here is derived from an EMBL/GenBank/DDBJ whole genome shotgun (WGS) entry which is preliminary data.</text>
</comment>
<keyword evidence="3" id="KW-1185">Reference proteome</keyword>
<dbReference type="CDD" id="cd01918">
    <property type="entry name" value="HprK_C"/>
    <property type="match status" value="1"/>
</dbReference>
<dbReference type="Gene3D" id="3.40.50.300">
    <property type="entry name" value="P-loop containing nucleotide triphosphate hydrolases"/>
    <property type="match status" value="1"/>
</dbReference>
<dbReference type="AlphaFoldDB" id="A0A7C9QUB6"/>
<protein>
    <recommendedName>
        <fullName evidence="1">HPr kinase/phosphorylase C-terminal domain-containing protein</fullName>
    </recommendedName>
</protein>
<evidence type="ECO:0000313" key="3">
    <source>
        <dbReference type="Proteomes" id="UP000480684"/>
    </source>
</evidence>
<dbReference type="PANTHER" id="PTHR30305:SF1">
    <property type="entry name" value="HPR KINASE_PHOSPHORYLASE"/>
    <property type="match status" value="1"/>
</dbReference>
<dbReference type="GO" id="GO:0000155">
    <property type="term" value="F:phosphorelay sensor kinase activity"/>
    <property type="evidence" value="ECO:0007669"/>
    <property type="project" value="InterPro"/>
</dbReference>
<dbReference type="PANTHER" id="PTHR30305">
    <property type="entry name" value="PROTEIN YJDM-RELATED"/>
    <property type="match status" value="1"/>
</dbReference>
<proteinExistence type="predicted"/>
<dbReference type="EMBL" id="JAAIYP010000038">
    <property type="protein sequence ID" value="NFV80838.1"/>
    <property type="molecule type" value="Genomic_DNA"/>
</dbReference>
<dbReference type="GO" id="GO:0005524">
    <property type="term" value="F:ATP binding"/>
    <property type="evidence" value="ECO:0007669"/>
    <property type="project" value="InterPro"/>
</dbReference>
<dbReference type="GO" id="GO:0006109">
    <property type="term" value="P:regulation of carbohydrate metabolic process"/>
    <property type="evidence" value="ECO:0007669"/>
    <property type="project" value="InterPro"/>
</dbReference>
<feature type="domain" description="HPr kinase/phosphorylase C-terminal" evidence="1">
    <location>
        <begin position="3"/>
        <end position="117"/>
    </location>
</feature>
<gene>
    <name evidence="2" type="ORF">G4223_12025</name>
</gene>
<dbReference type="Proteomes" id="UP000480684">
    <property type="component" value="Unassembled WGS sequence"/>
</dbReference>
<dbReference type="Pfam" id="PF07475">
    <property type="entry name" value="Hpr_kinase_C"/>
    <property type="match status" value="1"/>
</dbReference>
<organism evidence="2 3">
    <name type="scientific">Magnetospirillum aberrantis SpK</name>
    <dbReference type="NCBI Taxonomy" id="908842"/>
    <lineage>
        <taxon>Bacteria</taxon>
        <taxon>Pseudomonadati</taxon>
        <taxon>Pseudomonadota</taxon>
        <taxon>Alphaproteobacteria</taxon>
        <taxon>Rhodospirillales</taxon>
        <taxon>Rhodospirillaceae</taxon>
        <taxon>Magnetospirillum</taxon>
    </lineage>
</organism>
<accession>A0A7C9QUB6</accession>
<dbReference type="RefSeq" id="WP_163679800.1">
    <property type="nucleotide sequence ID" value="NZ_JAAIYP010000038.1"/>
</dbReference>
<reference evidence="2 3" key="1">
    <citation type="submission" date="2020-02" db="EMBL/GenBank/DDBJ databases">
        <authorList>
            <person name="Dziuba M."/>
            <person name="Kuznetsov B."/>
            <person name="Mardanov A."/>
            <person name="Ravin N."/>
            <person name="Grouzdev D."/>
        </authorList>
    </citation>
    <scope>NUCLEOTIDE SEQUENCE [LARGE SCALE GENOMIC DNA]</scope>
    <source>
        <strain evidence="2 3">SpK</strain>
    </source>
</reference>
<dbReference type="InterPro" id="IPR011104">
    <property type="entry name" value="Hpr_kin/Pase_C"/>
</dbReference>
<name>A0A7C9QUB6_9PROT</name>